<protein>
    <submittedName>
        <fullName evidence="6">Helix-turn-helix domain-containing protein</fullName>
    </submittedName>
</protein>
<sequence length="339" mass="35927">MRIAVYAFDDITMFHLAVPQMVFDEVTRQGLGEWSTVLFSERAGRVRTAEGYTVSGIEGMRAASAADVVVVPSWLADGRSPSPALLRLLTQAHARGATVVGLCLGSMVVADSGLLDGRSAVTHWHAVDQLAARHPGIAVDAAALYVDHGDVLTSAGTASGLDACLHLVRTRLGAAAANTVARSLVVAPHREGGQSQYIERPVAQRAAPDPVAAACEWALEHLDDDLSVDRLAAVAHMSRRSFVRIFRASTGTAPAAWVRSRRLDEARRLLETTDLAVERVAAACGFGSAVTLRQNFASAFGSTPTGYRRRFDARVQPPGPSSRRGALDSLSPGAATQGR</sequence>
<dbReference type="EMBL" id="CP138359">
    <property type="protein sequence ID" value="WPF83480.1"/>
    <property type="molecule type" value="Genomic_DNA"/>
</dbReference>
<evidence type="ECO:0000256" key="4">
    <source>
        <dbReference type="SAM" id="MobiDB-lite"/>
    </source>
</evidence>
<evidence type="ECO:0000256" key="2">
    <source>
        <dbReference type="ARBA" id="ARBA00023125"/>
    </source>
</evidence>
<organism evidence="6 7">
    <name type="scientific">Sanguibacter biliveldensis</name>
    <dbReference type="NCBI Taxonomy" id="3030830"/>
    <lineage>
        <taxon>Bacteria</taxon>
        <taxon>Bacillati</taxon>
        <taxon>Actinomycetota</taxon>
        <taxon>Actinomycetes</taxon>
        <taxon>Micrococcales</taxon>
        <taxon>Sanguibacteraceae</taxon>
        <taxon>Sanguibacter</taxon>
    </lineage>
</organism>
<reference evidence="7" key="1">
    <citation type="submission" date="2023-11" db="EMBL/GenBank/DDBJ databases">
        <authorList>
            <person name="Helweg L.P."/>
            <person name="Kiel A."/>
            <person name="Hitz F."/>
            <person name="Ruckert-Reed C."/>
            <person name="Busche T."/>
            <person name="Kaltschmidt B."/>
            <person name="Kaltschmidt C."/>
        </authorList>
    </citation>
    <scope>NUCLEOTIDE SEQUENCE [LARGE SCALE GENOMIC DNA]</scope>
    <source>
        <strain evidence="7">4.1</strain>
    </source>
</reference>
<dbReference type="SUPFAM" id="SSF46689">
    <property type="entry name" value="Homeodomain-like"/>
    <property type="match status" value="2"/>
</dbReference>
<dbReference type="AlphaFoldDB" id="A0AAF1C3R6"/>
<evidence type="ECO:0000313" key="6">
    <source>
        <dbReference type="EMBL" id="WPF83480.1"/>
    </source>
</evidence>
<dbReference type="InterPro" id="IPR002818">
    <property type="entry name" value="DJ-1/PfpI"/>
</dbReference>
<feature type="region of interest" description="Disordered" evidence="4">
    <location>
        <begin position="308"/>
        <end position="339"/>
    </location>
</feature>
<dbReference type="SMART" id="SM00342">
    <property type="entry name" value="HTH_ARAC"/>
    <property type="match status" value="1"/>
</dbReference>
<dbReference type="KEGG" id="sbil:SANBI_001162"/>
<dbReference type="InterPro" id="IPR018060">
    <property type="entry name" value="HTH_AraC"/>
</dbReference>
<evidence type="ECO:0000313" key="7">
    <source>
        <dbReference type="Proteomes" id="UP001304340"/>
    </source>
</evidence>
<keyword evidence="7" id="KW-1185">Reference proteome</keyword>
<evidence type="ECO:0000259" key="5">
    <source>
        <dbReference type="PROSITE" id="PS01124"/>
    </source>
</evidence>
<dbReference type="GO" id="GO:0003700">
    <property type="term" value="F:DNA-binding transcription factor activity"/>
    <property type="evidence" value="ECO:0007669"/>
    <property type="project" value="InterPro"/>
</dbReference>
<dbReference type="InterPro" id="IPR029062">
    <property type="entry name" value="Class_I_gatase-like"/>
</dbReference>
<accession>A0AAF1C3R6</accession>
<dbReference type="PANTHER" id="PTHR43130:SF3">
    <property type="entry name" value="HTH-TYPE TRANSCRIPTIONAL REGULATOR RV1931C"/>
    <property type="match status" value="1"/>
</dbReference>
<dbReference type="RefSeq" id="WP_319159802.1">
    <property type="nucleotide sequence ID" value="NZ_CP138359.1"/>
</dbReference>
<keyword evidence="1" id="KW-0805">Transcription regulation</keyword>
<dbReference type="Proteomes" id="UP001304340">
    <property type="component" value="Chromosome"/>
</dbReference>
<evidence type="ECO:0000256" key="1">
    <source>
        <dbReference type="ARBA" id="ARBA00023015"/>
    </source>
</evidence>
<dbReference type="GO" id="GO:0043565">
    <property type="term" value="F:sequence-specific DNA binding"/>
    <property type="evidence" value="ECO:0007669"/>
    <property type="project" value="InterPro"/>
</dbReference>
<dbReference type="InterPro" id="IPR009057">
    <property type="entry name" value="Homeodomain-like_sf"/>
</dbReference>
<dbReference type="Gene3D" id="1.10.10.60">
    <property type="entry name" value="Homeodomain-like"/>
    <property type="match status" value="1"/>
</dbReference>
<dbReference type="CDD" id="cd03137">
    <property type="entry name" value="GATase1_AraC_1"/>
    <property type="match status" value="1"/>
</dbReference>
<gene>
    <name evidence="6" type="ORF">SANBI_001162</name>
</gene>
<dbReference type="SUPFAM" id="SSF52317">
    <property type="entry name" value="Class I glutamine amidotransferase-like"/>
    <property type="match status" value="1"/>
</dbReference>
<dbReference type="PROSITE" id="PS01124">
    <property type="entry name" value="HTH_ARAC_FAMILY_2"/>
    <property type="match status" value="1"/>
</dbReference>
<dbReference type="PROSITE" id="PS00041">
    <property type="entry name" value="HTH_ARAC_FAMILY_1"/>
    <property type="match status" value="1"/>
</dbReference>
<dbReference type="PANTHER" id="PTHR43130">
    <property type="entry name" value="ARAC-FAMILY TRANSCRIPTIONAL REGULATOR"/>
    <property type="match status" value="1"/>
</dbReference>
<dbReference type="InterPro" id="IPR052158">
    <property type="entry name" value="INH-QAR"/>
</dbReference>
<name>A0AAF1C3R6_9MICO</name>
<evidence type="ECO:0000256" key="3">
    <source>
        <dbReference type="ARBA" id="ARBA00023163"/>
    </source>
</evidence>
<dbReference type="InterPro" id="IPR018062">
    <property type="entry name" value="HTH_AraC-typ_CS"/>
</dbReference>
<keyword evidence="3" id="KW-0804">Transcription</keyword>
<dbReference type="Pfam" id="PF01965">
    <property type="entry name" value="DJ-1_PfpI"/>
    <property type="match status" value="1"/>
</dbReference>
<proteinExistence type="predicted"/>
<dbReference type="Gene3D" id="3.40.50.880">
    <property type="match status" value="1"/>
</dbReference>
<dbReference type="Pfam" id="PF12833">
    <property type="entry name" value="HTH_18"/>
    <property type="match status" value="1"/>
</dbReference>
<feature type="domain" description="HTH araC/xylS-type" evidence="5">
    <location>
        <begin position="212"/>
        <end position="310"/>
    </location>
</feature>
<keyword evidence="2" id="KW-0238">DNA-binding</keyword>